<dbReference type="AlphaFoldDB" id="A0A8R1TTZ1"/>
<dbReference type="EMBL" id="CMVM020000132">
    <property type="status" value="NOT_ANNOTATED_CDS"/>
    <property type="molecule type" value="Genomic_DNA"/>
</dbReference>
<sequence>MGWMNHTDNNRHASSTYEGVGSDHRSFKLRISVNEMECHSRTMSARKSLKWREMSINVIVIGCVLMYLVTSLTLAHRRYIKRTRAILNISPDSTISKDDSLLNG</sequence>
<reference evidence="3" key="2">
    <citation type="submission" date="2022-06" db="UniProtKB">
        <authorList>
            <consortium name="EnsemblMetazoa"/>
        </authorList>
    </citation>
    <scope>IDENTIFICATION</scope>
</reference>
<dbReference type="EnsemblMetazoa" id="OVOC4470.1">
    <property type="protein sequence ID" value="OVOC4470.1"/>
    <property type="gene ID" value="WBGene00241279"/>
</dbReference>
<reference evidence="4" key="1">
    <citation type="submission" date="2013-10" db="EMBL/GenBank/DDBJ databases">
        <title>Genome sequencing of Onchocerca volvulus.</title>
        <authorList>
            <person name="Cotton J."/>
            <person name="Tsai J."/>
            <person name="Stanley E."/>
            <person name="Tracey A."/>
            <person name="Holroyd N."/>
            <person name="Lustigman S."/>
            <person name="Berriman M."/>
        </authorList>
    </citation>
    <scope>NUCLEOTIDE SEQUENCE</scope>
</reference>
<organism evidence="3 4">
    <name type="scientific">Onchocerca volvulus</name>
    <dbReference type="NCBI Taxonomy" id="6282"/>
    <lineage>
        <taxon>Eukaryota</taxon>
        <taxon>Metazoa</taxon>
        <taxon>Ecdysozoa</taxon>
        <taxon>Nematoda</taxon>
        <taxon>Chromadorea</taxon>
        <taxon>Rhabditida</taxon>
        <taxon>Spirurina</taxon>
        <taxon>Spiruromorpha</taxon>
        <taxon>Filarioidea</taxon>
        <taxon>Onchocercidae</taxon>
        <taxon>Onchocerca</taxon>
    </lineage>
</organism>
<keyword evidence="2" id="KW-0472">Membrane</keyword>
<feature type="transmembrane region" description="Helical" evidence="2">
    <location>
        <begin position="54"/>
        <end position="75"/>
    </location>
</feature>
<evidence type="ECO:0000256" key="1">
    <source>
        <dbReference type="SAM" id="MobiDB-lite"/>
    </source>
</evidence>
<feature type="region of interest" description="Disordered" evidence="1">
    <location>
        <begin position="1"/>
        <end position="20"/>
    </location>
</feature>
<keyword evidence="4" id="KW-1185">Reference proteome</keyword>
<evidence type="ECO:0000256" key="2">
    <source>
        <dbReference type="SAM" id="Phobius"/>
    </source>
</evidence>
<evidence type="ECO:0000313" key="4">
    <source>
        <dbReference type="Proteomes" id="UP000024404"/>
    </source>
</evidence>
<keyword evidence="2" id="KW-1133">Transmembrane helix</keyword>
<evidence type="ECO:0000313" key="3">
    <source>
        <dbReference type="EnsemblMetazoa" id="OVOC4470.1"/>
    </source>
</evidence>
<accession>A0A8R1TTZ1</accession>
<name>A0A8R1TTZ1_ONCVO</name>
<keyword evidence="2" id="KW-0812">Transmembrane</keyword>
<proteinExistence type="predicted"/>
<dbReference type="Proteomes" id="UP000024404">
    <property type="component" value="Unassembled WGS sequence"/>
</dbReference>
<protein>
    <submittedName>
        <fullName evidence="3">Uncharacterized protein</fullName>
    </submittedName>
</protein>